<feature type="non-terminal residue" evidence="1">
    <location>
        <position position="171"/>
    </location>
</feature>
<proteinExistence type="predicted"/>
<sequence>MAAGPGSVNAGLVSIVVSGTSIDDEGNRSDPDSETIVADITAMITDEFFTTAKKWLGTVTWTITNEGGASTFNADFNFGFCKYEDFQNQDFTITSLECVGRAGAADTGFNIRLFHHVDAGWTYAASGFVPGGTVLANMNTSHSTEQNLVSGEEFAYKRVDLNTDVSGTTVE</sequence>
<dbReference type="AlphaFoldDB" id="A0A0F8XFE7"/>
<reference evidence="1" key="1">
    <citation type="journal article" date="2015" name="Nature">
        <title>Complex archaea that bridge the gap between prokaryotes and eukaryotes.</title>
        <authorList>
            <person name="Spang A."/>
            <person name="Saw J.H."/>
            <person name="Jorgensen S.L."/>
            <person name="Zaremba-Niedzwiedzka K."/>
            <person name="Martijn J."/>
            <person name="Lind A.E."/>
            <person name="van Eijk R."/>
            <person name="Schleper C."/>
            <person name="Guy L."/>
            <person name="Ettema T.J."/>
        </authorList>
    </citation>
    <scope>NUCLEOTIDE SEQUENCE</scope>
</reference>
<name>A0A0F8XFE7_9ZZZZ</name>
<gene>
    <name evidence="1" type="ORF">LCGC14_3031630</name>
</gene>
<comment type="caution">
    <text evidence="1">The sequence shown here is derived from an EMBL/GenBank/DDBJ whole genome shotgun (WGS) entry which is preliminary data.</text>
</comment>
<evidence type="ECO:0000313" key="1">
    <source>
        <dbReference type="EMBL" id="KKK59715.1"/>
    </source>
</evidence>
<accession>A0A0F8XFE7</accession>
<dbReference type="EMBL" id="LAZR01063328">
    <property type="protein sequence ID" value="KKK59715.1"/>
    <property type="molecule type" value="Genomic_DNA"/>
</dbReference>
<protein>
    <submittedName>
        <fullName evidence="1">Uncharacterized protein</fullName>
    </submittedName>
</protein>
<organism evidence="1">
    <name type="scientific">marine sediment metagenome</name>
    <dbReference type="NCBI Taxonomy" id="412755"/>
    <lineage>
        <taxon>unclassified sequences</taxon>
        <taxon>metagenomes</taxon>
        <taxon>ecological metagenomes</taxon>
    </lineage>
</organism>